<accession>A0ABX2TEY8</accession>
<gene>
    <name evidence="3" type="ORF">HND93_23065</name>
</gene>
<dbReference type="SUPFAM" id="SSF51556">
    <property type="entry name" value="Metallo-dependent hydrolases"/>
    <property type="match status" value="1"/>
</dbReference>
<dbReference type="InterPro" id="IPR032465">
    <property type="entry name" value="ACMSD"/>
</dbReference>
<name>A0ABX2TEY8_9PROT</name>
<proteinExistence type="predicted"/>
<dbReference type="RefSeq" id="WP_180284365.1">
    <property type="nucleotide sequence ID" value="NZ_JABFDB010000019.1"/>
</dbReference>
<dbReference type="InterPro" id="IPR032466">
    <property type="entry name" value="Metal_Hydrolase"/>
</dbReference>
<reference evidence="3 4" key="1">
    <citation type="submission" date="2020-05" db="EMBL/GenBank/DDBJ databases">
        <title>Azospirillum oleiclasticum sp. nov, a nitrogen-fixing and heavy crude oil-emulsifying bacterium isolated from the crude oil of Yumen Oilfield.</title>
        <authorList>
            <person name="Wu D."/>
            <person name="Cai M."/>
            <person name="Zhang X."/>
        </authorList>
    </citation>
    <scope>NUCLEOTIDE SEQUENCE [LARGE SCALE GENOMIC DNA]</scope>
    <source>
        <strain evidence="3 4">ROY-1-1-2</strain>
    </source>
</reference>
<evidence type="ECO:0000259" key="2">
    <source>
        <dbReference type="Pfam" id="PF04909"/>
    </source>
</evidence>
<dbReference type="InterPro" id="IPR006680">
    <property type="entry name" value="Amidohydro-rel"/>
</dbReference>
<evidence type="ECO:0000256" key="1">
    <source>
        <dbReference type="ARBA" id="ARBA00023239"/>
    </source>
</evidence>
<comment type="caution">
    <text evidence="3">The sequence shown here is derived from an EMBL/GenBank/DDBJ whole genome shotgun (WGS) entry which is preliminary data.</text>
</comment>
<sequence length="281" mass="31730">MPVIDFRVRPPVRGFLDTLMYSNGARRDAFTRSVGFEPSPAAQSQSMELLLKEMDEAGVTRGVVVGRFAGMLGSVSNDDVAAVVRDHPDRFLGVASIDPSDRRRAMDTIRDAMKAGFKAINIEPGAYPVPLYTDDRRLYPIYAMCEDEKVPVVIMTGGTAGPDLSYSNPILIDRVLADFPKLKMMAVHGNWPWVTEILHVAFRRPNFYLSPDMYFSRMPGWEEYVKAADGFLAERTVYASSFPFCPLKDYHAWFTTLPIRPENMERVMHRNALDFLGMESL</sequence>
<keyword evidence="4" id="KW-1185">Reference proteome</keyword>
<evidence type="ECO:0000313" key="3">
    <source>
        <dbReference type="EMBL" id="NYZ22602.1"/>
    </source>
</evidence>
<keyword evidence="1" id="KW-0456">Lyase</keyword>
<dbReference type="Pfam" id="PF04909">
    <property type="entry name" value="Amidohydro_2"/>
    <property type="match status" value="1"/>
</dbReference>
<organism evidence="3 4">
    <name type="scientific">Azospirillum oleiclasticum</name>
    <dbReference type="NCBI Taxonomy" id="2735135"/>
    <lineage>
        <taxon>Bacteria</taxon>
        <taxon>Pseudomonadati</taxon>
        <taxon>Pseudomonadota</taxon>
        <taxon>Alphaproteobacteria</taxon>
        <taxon>Rhodospirillales</taxon>
        <taxon>Azospirillaceae</taxon>
        <taxon>Azospirillum</taxon>
    </lineage>
</organism>
<evidence type="ECO:0000313" key="4">
    <source>
        <dbReference type="Proteomes" id="UP000584642"/>
    </source>
</evidence>
<dbReference type="PANTHER" id="PTHR21240">
    <property type="entry name" value="2-AMINO-3-CARBOXYLMUCONATE-6-SEMIALDEHYDE DECARBOXYLASE"/>
    <property type="match status" value="1"/>
</dbReference>
<feature type="domain" description="Amidohydrolase-related" evidence="2">
    <location>
        <begin position="35"/>
        <end position="277"/>
    </location>
</feature>
<dbReference type="EMBL" id="JABFDB010000019">
    <property type="protein sequence ID" value="NYZ22602.1"/>
    <property type="molecule type" value="Genomic_DNA"/>
</dbReference>
<dbReference type="Gene3D" id="3.20.20.140">
    <property type="entry name" value="Metal-dependent hydrolases"/>
    <property type="match status" value="1"/>
</dbReference>
<dbReference type="Proteomes" id="UP000584642">
    <property type="component" value="Unassembled WGS sequence"/>
</dbReference>
<protein>
    <submittedName>
        <fullName evidence="3">Amidohydrolase</fullName>
    </submittedName>
</protein>